<sequence length="927" mass="101174">MRPVVRRSLLTRLLTVYLLFVLVVLLGGARINMLVEQRLRSDVQAADQALAEEIARETSLQLLGAEQAIQSLGRLVLASPSAAPATLERLFQAWHGARSDVDHVYWLDPFGAVLVAWPADHVVAGAEFSPPTVVEQALKSDQPAFEVGIVGLASSRLASPGVIIAQAVRSQGHLRGLVAASFSLAELSLPLANVVQAQQRQSKHLMITVIDSNGVVVAASERRRLLETVLSELPGAVQALQGQSLSRSGPGPDGQDWLFSAVPVPKIGWAVVVERPASEALAVVDQFHLWLLLVASLFTLGGLLFWLLLHLRVIRPLQTLASQHQALPASAEAIPTATLQLARQRDEIGDLARSLIRLERDGLRKLSELHTLLETSNAVVRSLDPRAVIEEIMHEVQRLVDVQAVAVLLPDEQGVLRVLQSSGHSERYDRQLSLSPERVSSAAVLALHSGQPVQKLLDGSQPSFAYEDGFRAVLALPIISHHVGSVVLVVHRREPRLFEEHEIQLLSTFANYATLAWEHAVLYERSDERLRAVAQENERLYRRATEEKQRLAAIMESMQDGLLLLGIEGQILYANQAACSIAGLPRTALEGRSIAAFYEALKATGAEAAACARALNQTEPAMFLIENREGTQARALQLRLFAVQSESGETIGRGLLVRDVTRERELDEFKTTLLAAVGHELRTPLAAIKGYASTLLQPDVTWPPEEQQHFLQTIMQEADRLTQLVRNLLDLSRQEAGLLQLRCTAVDPRELVLTVCERTPPGSATVKVAIPAELPPLLVDRGRIEVVLHNLINNAVLYGASQVEIKAWRPADEEALILAVIDDGPGIAPEELPHIFERFYRAPRGRRQHTAGTGLGLAICKAFVEAHGGRIWAQSGPQGTALCFSLPLAPQSALTALHEEGAAEKESETHDGDSNNREGQAHSARRG</sequence>
<dbReference type="InterPro" id="IPR035965">
    <property type="entry name" value="PAS-like_dom_sf"/>
</dbReference>
<proteinExistence type="predicted"/>
<protein>
    <recommendedName>
        <fullName evidence="2">histidine kinase</fullName>
        <ecNumber evidence="2">2.7.13.3</ecNumber>
    </recommendedName>
</protein>
<evidence type="ECO:0000256" key="2">
    <source>
        <dbReference type="ARBA" id="ARBA00012438"/>
    </source>
</evidence>
<dbReference type="InterPro" id="IPR029016">
    <property type="entry name" value="GAF-like_dom_sf"/>
</dbReference>
<dbReference type="Pfam" id="PF02518">
    <property type="entry name" value="HATPase_c"/>
    <property type="match status" value="1"/>
</dbReference>
<dbReference type="Gene3D" id="3.30.450.40">
    <property type="match status" value="1"/>
</dbReference>
<keyword evidence="6" id="KW-0902">Two-component regulatory system</keyword>
<feature type="coiled-coil region" evidence="8">
    <location>
        <begin position="523"/>
        <end position="550"/>
    </location>
</feature>
<feature type="transmembrane region" description="Helical" evidence="10">
    <location>
        <begin position="287"/>
        <end position="309"/>
    </location>
</feature>
<accession>A0A455SUD2</accession>
<dbReference type="SMART" id="SM00091">
    <property type="entry name" value="PAS"/>
    <property type="match status" value="1"/>
</dbReference>
<dbReference type="InterPro" id="IPR050736">
    <property type="entry name" value="Sensor_HK_Regulatory"/>
</dbReference>
<keyword evidence="4" id="KW-0808">Transferase</keyword>
<dbReference type="Pfam" id="PF08448">
    <property type="entry name" value="PAS_4"/>
    <property type="match status" value="1"/>
</dbReference>
<evidence type="ECO:0000256" key="8">
    <source>
        <dbReference type="SAM" id="Coils"/>
    </source>
</evidence>
<evidence type="ECO:0000256" key="10">
    <source>
        <dbReference type="SAM" id="Phobius"/>
    </source>
</evidence>
<keyword evidence="10" id="KW-0812">Transmembrane</keyword>
<dbReference type="PRINTS" id="PR00344">
    <property type="entry name" value="BCTRLSENSOR"/>
</dbReference>
<feature type="domain" description="Histidine kinase" evidence="11">
    <location>
        <begin position="676"/>
        <end position="890"/>
    </location>
</feature>
<feature type="region of interest" description="Disordered" evidence="9">
    <location>
        <begin position="896"/>
        <end position="927"/>
    </location>
</feature>
<dbReference type="FunFam" id="1.10.287.130:FF:000001">
    <property type="entry name" value="Two-component sensor histidine kinase"/>
    <property type="match status" value="1"/>
</dbReference>
<evidence type="ECO:0000259" key="12">
    <source>
        <dbReference type="PROSITE" id="PS50112"/>
    </source>
</evidence>
<dbReference type="InterPro" id="IPR036890">
    <property type="entry name" value="HATPase_C_sf"/>
</dbReference>
<dbReference type="PANTHER" id="PTHR43711">
    <property type="entry name" value="TWO-COMPONENT HISTIDINE KINASE"/>
    <property type="match status" value="1"/>
</dbReference>
<dbReference type="PROSITE" id="PS50112">
    <property type="entry name" value="PAS"/>
    <property type="match status" value="1"/>
</dbReference>
<dbReference type="InterPro" id="IPR036097">
    <property type="entry name" value="HisK_dim/P_sf"/>
</dbReference>
<dbReference type="InterPro" id="IPR003661">
    <property type="entry name" value="HisK_dim/P_dom"/>
</dbReference>
<keyword evidence="5" id="KW-0418">Kinase</keyword>
<dbReference type="Gene3D" id="6.10.340.10">
    <property type="match status" value="1"/>
</dbReference>
<dbReference type="SUPFAM" id="SSF55781">
    <property type="entry name" value="GAF domain-like"/>
    <property type="match status" value="1"/>
</dbReference>
<dbReference type="Pfam" id="PF01590">
    <property type="entry name" value="GAF"/>
    <property type="match status" value="1"/>
</dbReference>
<evidence type="ECO:0000256" key="7">
    <source>
        <dbReference type="ARBA" id="ARBA00023136"/>
    </source>
</evidence>
<feature type="compositionally biased region" description="Basic and acidic residues" evidence="9">
    <location>
        <begin position="897"/>
        <end position="920"/>
    </location>
</feature>
<keyword evidence="7 10" id="KW-0472">Membrane</keyword>
<dbReference type="FunFam" id="3.30.565.10:FF:000006">
    <property type="entry name" value="Sensor histidine kinase WalK"/>
    <property type="match status" value="1"/>
</dbReference>
<dbReference type="CDD" id="cd00075">
    <property type="entry name" value="HATPase"/>
    <property type="match status" value="1"/>
</dbReference>
<keyword evidence="10" id="KW-1133">Transmembrane helix</keyword>
<dbReference type="SUPFAM" id="SSF55785">
    <property type="entry name" value="PYP-like sensor domain (PAS domain)"/>
    <property type="match status" value="1"/>
</dbReference>
<dbReference type="InterPro" id="IPR005467">
    <property type="entry name" value="His_kinase_dom"/>
</dbReference>
<dbReference type="EMBL" id="AP019377">
    <property type="protein sequence ID" value="BBH91987.1"/>
    <property type="molecule type" value="Genomic_DNA"/>
</dbReference>
<evidence type="ECO:0000256" key="4">
    <source>
        <dbReference type="ARBA" id="ARBA00022679"/>
    </source>
</evidence>
<dbReference type="InterPro" id="IPR003018">
    <property type="entry name" value="GAF"/>
</dbReference>
<organism evidence="13">
    <name type="scientific">Thermogemmatispora argillosa</name>
    <dbReference type="NCBI Taxonomy" id="2045280"/>
    <lineage>
        <taxon>Bacteria</taxon>
        <taxon>Bacillati</taxon>
        <taxon>Chloroflexota</taxon>
        <taxon>Ktedonobacteria</taxon>
        <taxon>Thermogemmatisporales</taxon>
        <taxon>Thermogemmatisporaceae</taxon>
        <taxon>Thermogemmatispora</taxon>
    </lineage>
</organism>
<evidence type="ECO:0000313" key="13">
    <source>
        <dbReference type="EMBL" id="BBH91987.1"/>
    </source>
</evidence>
<gene>
    <name evidence="13" type="ORF">KTA_01860</name>
</gene>
<dbReference type="NCBIfam" id="TIGR00229">
    <property type="entry name" value="sensory_box"/>
    <property type="match status" value="1"/>
</dbReference>
<dbReference type="Pfam" id="PF00512">
    <property type="entry name" value="HisKA"/>
    <property type="match status" value="1"/>
</dbReference>
<dbReference type="SMART" id="SM00388">
    <property type="entry name" value="HisKA"/>
    <property type="match status" value="1"/>
</dbReference>
<dbReference type="CDD" id="cd00082">
    <property type="entry name" value="HisKA"/>
    <property type="match status" value="1"/>
</dbReference>
<dbReference type="SMART" id="SM00065">
    <property type="entry name" value="GAF"/>
    <property type="match status" value="1"/>
</dbReference>
<dbReference type="Gene3D" id="1.10.287.130">
    <property type="match status" value="1"/>
</dbReference>
<keyword evidence="3" id="KW-0597">Phosphoprotein</keyword>
<evidence type="ECO:0000256" key="9">
    <source>
        <dbReference type="SAM" id="MobiDB-lite"/>
    </source>
</evidence>
<dbReference type="InterPro" id="IPR000014">
    <property type="entry name" value="PAS"/>
</dbReference>
<dbReference type="PROSITE" id="PS50109">
    <property type="entry name" value="HIS_KIN"/>
    <property type="match status" value="1"/>
</dbReference>
<dbReference type="InterPro" id="IPR004358">
    <property type="entry name" value="Sig_transdc_His_kin-like_C"/>
</dbReference>
<evidence type="ECO:0000259" key="11">
    <source>
        <dbReference type="PROSITE" id="PS50109"/>
    </source>
</evidence>
<reference evidence="13" key="1">
    <citation type="submission" date="2018-12" db="EMBL/GenBank/DDBJ databases">
        <title>Novel natural products biosynthetic potential of the class Ktedonobacteria.</title>
        <authorList>
            <person name="Zheng Y."/>
            <person name="Saitou A."/>
            <person name="Wang C.M."/>
            <person name="Toyoda A."/>
            <person name="Minakuchi Y."/>
            <person name="Sekiguchi Y."/>
            <person name="Ueda K."/>
            <person name="Takano H."/>
            <person name="Sakai Y."/>
            <person name="Yokota A."/>
            <person name="Yabe S."/>
        </authorList>
    </citation>
    <scope>NUCLEOTIDE SEQUENCE</scope>
    <source>
        <strain evidence="13">A3-2</strain>
    </source>
</reference>
<dbReference type="SUPFAM" id="SSF47384">
    <property type="entry name" value="Homodimeric domain of signal transducing histidine kinase"/>
    <property type="match status" value="1"/>
</dbReference>
<dbReference type="GO" id="GO:0000155">
    <property type="term" value="F:phosphorelay sensor kinase activity"/>
    <property type="evidence" value="ECO:0007669"/>
    <property type="project" value="InterPro"/>
</dbReference>
<dbReference type="CDD" id="cd00130">
    <property type="entry name" value="PAS"/>
    <property type="match status" value="1"/>
</dbReference>
<keyword evidence="8" id="KW-0175">Coiled coil</keyword>
<dbReference type="PANTHER" id="PTHR43711:SF1">
    <property type="entry name" value="HISTIDINE KINASE 1"/>
    <property type="match status" value="1"/>
</dbReference>
<dbReference type="Gene3D" id="3.30.450.20">
    <property type="entry name" value="PAS domain"/>
    <property type="match status" value="2"/>
</dbReference>
<evidence type="ECO:0000256" key="5">
    <source>
        <dbReference type="ARBA" id="ARBA00022777"/>
    </source>
</evidence>
<dbReference type="SUPFAM" id="SSF55874">
    <property type="entry name" value="ATPase domain of HSP90 chaperone/DNA topoisomerase II/histidine kinase"/>
    <property type="match status" value="1"/>
</dbReference>
<evidence type="ECO:0000256" key="1">
    <source>
        <dbReference type="ARBA" id="ARBA00000085"/>
    </source>
</evidence>
<comment type="catalytic activity">
    <reaction evidence="1">
        <text>ATP + protein L-histidine = ADP + protein N-phospho-L-histidine.</text>
        <dbReference type="EC" id="2.7.13.3"/>
    </reaction>
</comment>
<dbReference type="SMART" id="SM00387">
    <property type="entry name" value="HATPase_c"/>
    <property type="match status" value="1"/>
</dbReference>
<evidence type="ECO:0000256" key="3">
    <source>
        <dbReference type="ARBA" id="ARBA00022553"/>
    </source>
</evidence>
<dbReference type="InterPro" id="IPR003594">
    <property type="entry name" value="HATPase_dom"/>
</dbReference>
<dbReference type="InterPro" id="IPR013656">
    <property type="entry name" value="PAS_4"/>
</dbReference>
<dbReference type="AlphaFoldDB" id="A0A455SUD2"/>
<feature type="domain" description="PAS" evidence="12">
    <location>
        <begin position="547"/>
        <end position="599"/>
    </location>
</feature>
<dbReference type="Gene3D" id="3.30.565.10">
    <property type="entry name" value="Histidine kinase-like ATPase, C-terminal domain"/>
    <property type="match status" value="1"/>
</dbReference>
<dbReference type="EC" id="2.7.13.3" evidence="2"/>
<evidence type="ECO:0000256" key="6">
    <source>
        <dbReference type="ARBA" id="ARBA00023012"/>
    </source>
</evidence>
<name>A0A455SUD2_9CHLR</name>